<dbReference type="PROSITE" id="PS50110">
    <property type="entry name" value="RESPONSE_REGULATORY"/>
    <property type="match status" value="1"/>
</dbReference>
<dbReference type="Proteomes" id="UP000237798">
    <property type="component" value="Unassembled WGS sequence"/>
</dbReference>
<reference evidence="6 7" key="1">
    <citation type="submission" date="2018-03" db="EMBL/GenBank/DDBJ databases">
        <title>Genome sequence of Clostridium luticellarii DSM 29923.</title>
        <authorList>
            <person name="Poehlein A."/>
            <person name="Daniel R."/>
        </authorList>
    </citation>
    <scope>NUCLEOTIDE SEQUENCE [LARGE SCALE GENOMIC DNA]</scope>
    <source>
        <strain evidence="6 7">DSM 29923</strain>
    </source>
</reference>
<evidence type="ECO:0000259" key="5">
    <source>
        <dbReference type="PROSITE" id="PS50921"/>
    </source>
</evidence>
<dbReference type="InterPro" id="IPR036388">
    <property type="entry name" value="WH-like_DNA-bd_sf"/>
</dbReference>
<comment type="function">
    <text evidence="2">May play the central regulatory role in sporulation. It may be an element of the effector pathway responsible for the activation of sporulation genes in response to nutritional stress. Spo0A may act in concert with spo0H (a sigma factor) to control the expression of some genes that are critical to the sporulation process.</text>
</comment>
<name>A0A2T0BNM5_9CLOT</name>
<dbReference type="SUPFAM" id="SSF52172">
    <property type="entry name" value="CheY-like"/>
    <property type="match status" value="1"/>
</dbReference>
<feature type="domain" description="ANTAR" evidence="5">
    <location>
        <begin position="124"/>
        <end position="185"/>
    </location>
</feature>
<organism evidence="6 7">
    <name type="scientific">Clostridium luticellarii</name>
    <dbReference type="NCBI Taxonomy" id="1691940"/>
    <lineage>
        <taxon>Bacteria</taxon>
        <taxon>Bacillati</taxon>
        <taxon>Bacillota</taxon>
        <taxon>Clostridia</taxon>
        <taxon>Eubacteriales</taxon>
        <taxon>Clostridiaceae</taxon>
        <taxon>Clostridium</taxon>
    </lineage>
</organism>
<dbReference type="AlphaFoldDB" id="A0A2T0BNM5"/>
<dbReference type="PANTHER" id="PTHR43228:SF6">
    <property type="entry name" value="RESPONSE REGULATOR RECEIVER"/>
    <property type="match status" value="1"/>
</dbReference>
<dbReference type="PANTHER" id="PTHR43228">
    <property type="entry name" value="TWO-COMPONENT RESPONSE REGULATOR"/>
    <property type="match status" value="1"/>
</dbReference>
<sequence>MDRIVLAEDEPITRMDICEMLTSSGYDVVGEASDGLQAVDLCRRYAPDLAIMDIKMPKLDGIQAAQLIIKEEIVQVVIMLTAYSGKEFVDKVKEIGAMGYIVKPIDERKLIPQIEIAISKGREIKSIKNKIMEAEQQAEKTKIIYRAKELIMEKYSITENEAYGRIRKLSMNNQCSILETSKRLIEFHDNHIK</sequence>
<dbReference type="Pfam" id="PF00072">
    <property type="entry name" value="Response_reg"/>
    <property type="match status" value="1"/>
</dbReference>
<feature type="modified residue" description="4-aspartylphosphate" evidence="3">
    <location>
        <position position="53"/>
    </location>
</feature>
<evidence type="ECO:0000313" key="6">
    <source>
        <dbReference type="EMBL" id="PRR85467.1"/>
    </source>
</evidence>
<dbReference type="SMART" id="SM01012">
    <property type="entry name" value="ANTAR"/>
    <property type="match status" value="1"/>
</dbReference>
<dbReference type="InterPro" id="IPR008327">
    <property type="entry name" value="Sig_transdc_resp-reg_antiterm"/>
</dbReference>
<evidence type="ECO:0000313" key="7">
    <source>
        <dbReference type="Proteomes" id="UP000237798"/>
    </source>
</evidence>
<dbReference type="PROSITE" id="PS50921">
    <property type="entry name" value="ANTAR"/>
    <property type="match status" value="1"/>
</dbReference>
<evidence type="ECO:0000256" key="1">
    <source>
        <dbReference type="ARBA" id="ARBA00018672"/>
    </source>
</evidence>
<gene>
    <name evidence="6" type="primary">pdtaR</name>
    <name evidence="6" type="ORF">CLLU_15370</name>
</gene>
<dbReference type="EMBL" id="PVXP01000016">
    <property type="protein sequence ID" value="PRR85467.1"/>
    <property type="molecule type" value="Genomic_DNA"/>
</dbReference>
<dbReference type="GO" id="GO:0000160">
    <property type="term" value="P:phosphorelay signal transduction system"/>
    <property type="evidence" value="ECO:0007669"/>
    <property type="project" value="InterPro"/>
</dbReference>
<accession>A0A2T0BNM5</accession>
<dbReference type="Pfam" id="PF03861">
    <property type="entry name" value="ANTAR"/>
    <property type="match status" value="1"/>
</dbReference>
<evidence type="ECO:0000256" key="2">
    <source>
        <dbReference type="ARBA" id="ARBA00024867"/>
    </source>
</evidence>
<dbReference type="GO" id="GO:0003723">
    <property type="term" value="F:RNA binding"/>
    <property type="evidence" value="ECO:0007669"/>
    <property type="project" value="InterPro"/>
</dbReference>
<evidence type="ECO:0000259" key="4">
    <source>
        <dbReference type="PROSITE" id="PS50110"/>
    </source>
</evidence>
<protein>
    <recommendedName>
        <fullName evidence="1">Stage 0 sporulation protein A homolog</fullName>
    </recommendedName>
</protein>
<dbReference type="PIRSF" id="PIRSF036382">
    <property type="entry name" value="RR_antiterm"/>
    <property type="match status" value="1"/>
</dbReference>
<keyword evidence="3" id="KW-0597">Phosphoprotein</keyword>
<dbReference type="InterPro" id="IPR011006">
    <property type="entry name" value="CheY-like_superfamily"/>
</dbReference>
<dbReference type="SMART" id="SM00448">
    <property type="entry name" value="REC"/>
    <property type="match status" value="1"/>
</dbReference>
<dbReference type="RefSeq" id="WP_106009144.1">
    <property type="nucleotide sequence ID" value="NZ_JALCPJ010000005.1"/>
</dbReference>
<dbReference type="InterPro" id="IPR001789">
    <property type="entry name" value="Sig_transdc_resp-reg_receiver"/>
</dbReference>
<dbReference type="OrthoDB" id="9779069at2"/>
<proteinExistence type="predicted"/>
<feature type="domain" description="Response regulatory" evidence="4">
    <location>
        <begin position="3"/>
        <end position="118"/>
    </location>
</feature>
<keyword evidence="7" id="KW-1185">Reference proteome</keyword>
<dbReference type="Gene3D" id="3.40.50.2300">
    <property type="match status" value="1"/>
</dbReference>
<dbReference type="InterPro" id="IPR052048">
    <property type="entry name" value="ST_Response_Regulator"/>
</dbReference>
<comment type="caution">
    <text evidence="6">The sequence shown here is derived from an EMBL/GenBank/DDBJ whole genome shotgun (WGS) entry which is preliminary data.</text>
</comment>
<dbReference type="Gene3D" id="1.10.10.10">
    <property type="entry name" value="Winged helix-like DNA-binding domain superfamily/Winged helix DNA-binding domain"/>
    <property type="match status" value="1"/>
</dbReference>
<dbReference type="InterPro" id="IPR005561">
    <property type="entry name" value="ANTAR"/>
</dbReference>
<evidence type="ECO:0000256" key="3">
    <source>
        <dbReference type="PROSITE-ProRule" id="PRU00169"/>
    </source>
</evidence>